<dbReference type="KEGG" id="kco:BWI95_18185"/>
<dbReference type="Pfam" id="PF22645">
    <property type="entry name" value="GKRP_SIS_N"/>
    <property type="match status" value="1"/>
</dbReference>
<gene>
    <name evidence="4" type="ORF">BWI95_18185</name>
</gene>
<protein>
    <submittedName>
        <fullName evidence="4">N-acetylmuramic acid 6-phosphate etherase</fullName>
    </submittedName>
</protein>
<dbReference type="InterPro" id="IPR040190">
    <property type="entry name" value="MURQ/GCKR"/>
</dbReference>
<evidence type="ECO:0000313" key="4">
    <source>
        <dbReference type="EMBL" id="APZ06832.1"/>
    </source>
</evidence>
<dbReference type="SUPFAM" id="SSF46934">
    <property type="entry name" value="UBA-like"/>
    <property type="match status" value="1"/>
</dbReference>
<dbReference type="GO" id="GO:0097367">
    <property type="term" value="F:carbohydrate derivative binding"/>
    <property type="evidence" value="ECO:0007669"/>
    <property type="project" value="InterPro"/>
</dbReference>
<dbReference type="PANTHER" id="PTHR10088:SF4">
    <property type="entry name" value="GLUCOKINASE REGULATORY PROTEIN"/>
    <property type="match status" value="1"/>
</dbReference>
<dbReference type="Gene3D" id="3.40.50.10490">
    <property type="entry name" value="Glucose-6-phosphate isomerase like protein, domain 1"/>
    <property type="match status" value="1"/>
</dbReference>
<proteinExistence type="predicted"/>
<dbReference type="GO" id="GO:0016803">
    <property type="term" value="F:ether hydrolase activity"/>
    <property type="evidence" value="ECO:0007669"/>
    <property type="project" value="TreeGrafter"/>
</dbReference>
<organism evidence="4 5">
    <name type="scientific">Kosakonia cowanii JCM 10956 = DSM 18146</name>
    <dbReference type="NCBI Taxonomy" id="1300165"/>
    <lineage>
        <taxon>Bacteria</taxon>
        <taxon>Pseudomonadati</taxon>
        <taxon>Pseudomonadota</taxon>
        <taxon>Gammaproteobacteria</taxon>
        <taxon>Enterobacterales</taxon>
        <taxon>Enterobacteriaceae</taxon>
        <taxon>Kosakonia</taxon>
    </lineage>
</organism>
<dbReference type="Gene3D" id="1.10.8.1080">
    <property type="match status" value="1"/>
</dbReference>
<dbReference type="InterPro" id="IPR001347">
    <property type="entry name" value="SIS_dom"/>
</dbReference>
<dbReference type="GO" id="GO:0009254">
    <property type="term" value="P:peptidoglycan turnover"/>
    <property type="evidence" value="ECO:0007669"/>
    <property type="project" value="TreeGrafter"/>
</dbReference>
<name>A0A807LNJ8_9ENTR</name>
<evidence type="ECO:0000313" key="5">
    <source>
        <dbReference type="Proteomes" id="UP000187148"/>
    </source>
</evidence>
<dbReference type="EMBL" id="CP019445">
    <property type="protein sequence ID" value="APZ06832.1"/>
    <property type="molecule type" value="Genomic_DNA"/>
</dbReference>
<sequence length="304" mass="31821">MSSKPNGSMEARRNSRTGDIDRLATLDMLTLIHQESEEVTQAVTACLPAITRLVDNASATLNQGARVVLAGAGASGRAAVQTVEAFAPDSQHGLLALMAGGARARKTEQDRAASDYTCGGNDLKALGLTARDMLVVLSLSGKTPWANGALQQARALGACVALITRAQACEAAQYADIVIAPDTGAEAVSGFGEPKAQLAQQQILSMFSTGLAIRGGRVYGNLRVDVAPVNLHWAERQIAVVMAASNCTREEAKRALAQANNECRAAILMLLTGVSASRAQVLLAENHRHLRLAIAGAESERVDA</sequence>
<dbReference type="GO" id="GO:0016835">
    <property type="term" value="F:carbon-oxygen lyase activity"/>
    <property type="evidence" value="ECO:0007669"/>
    <property type="project" value="TreeGrafter"/>
</dbReference>
<evidence type="ECO:0000259" key="3">
    <source>
        <dbReference type="PROSITE" id="PS51464"/>
    </source>
</evidence>
<dbReference type="NCBIfam" id="NF003915">
    <property type="entry name" value="PRK05441.1"/>
    <property type="match status" value="1"/>
</dbReference>
<feature type="coiled-coil region" evidence="2">
    <location>
        <begin position="242"/>
        <end position="269"/>
    </location>
</feature>
<dbReference type="RefSeq" id="WP_076769982.1">
    <property type="nucleotide sequence ID" value="NZ_CP019445.1"/>
</dbReference>
<accession>A0A807LNJ8</accession>
<evidence type="ECO:0000256" key="2">
    <source>
        <dbReference type="SAM" id="Coils"/>
    </source>
</evidence>
<dbReference type="PROSITE" id="PS51464">
    <property type="entry name" value="SIS"/>
    <property type="match status" value="1"/>
</dbReference>
<keyword evidence="5" id="KW-1185">Reference proteome</keyword>
<dbReference type="InterPro" id="IPR046348">
    <property type="entry name" value="SIS_dom_sf"/>
</dbReference>
<dbReference type="Proteomes" id="UP000187148">
    <property type="component" value="Chromosome"/>
</dbReference>
<evidence type="ECO:0000256" key="1">
    <source>
        <dbReference type="ARBA" id="ARBA00023277"/>
    </source>
</evidence>
<reference evidence="4 5" key="1">
    <citation type="submission" date="2017-01" db="EMBL/GenBank/DDBJ databases">
        <authorList>
            <person name="Cao J.-M."/>
        </authorList>
    </citation>
    <scope>NUCLEOTIDE SEQUENCE [LARGE SCALE GENOMIC DNA]</scope>
    <source>
        <strain evidence="4 5">888-76</strain>
    </source>
</reference>
<keyword evidence="1" id="KW-0119">Carbohydrate metabolism</keyword>
<dbReference type="GO" id="GO:0046348">
    <property type="term" value="P:amino sugar catabolic process"/>
    <property type="evidence" value="ECO:0007669"/>
    <property type="project" value="TreeGrafter"/>
</dbReference>
<feature type="domain" description="SIS" evidence="3">
    <location>
        <begin position="57"/>
        <end position="217"/>
    </location>
</feature>
<dbReference type="AlphaFoldDB" id="A0A807LNJ8"/>
<dbReference type="SUPFAM" id="SSF53697">
    <property type="entry name" value="SIS domain"/>
    <property type="match status" value="1"/>
</dbReference>
<keyword evidence="2" id="KW-0175">Coiled coil</keyword>
<dbReference type="InterPro" id="IPR009060">
    <property type="entry name" value="UBA-like_sf"/>
</dbReference>
<dbReference type="PANTHER" id="PTHR10088">
    <property type="entry name" value="GLUCOKINASE REGULATORY PROTEIN"/>
    <property type="match status" value="1"/>
</dbReference>